<evidence type="ECO:0000313" key="4">
    <source>
        <dbReference type="EMBL" id="OGF97986.1"/>
    </source>
</evidence>
<evidence type="ECO:0000313" key="5">
    <source>
        <dbReference type="Proteomes" id="UP000179034"/>
    </source>
</evidence>
<sequence>MKQRFLLFVVALTVMALSGMLRAETARFSDRSCMGCHETGLELGFKVIPRVDTAEIQGSVHQGMSCVTCHRDIQAIPHEGEIGTVDCRECHSEEFKKYSDSVHGRAYIAKGELDAPSCADCHGKHLILSPRDPGSIVFRSRIPETCATCHENMGVVERYDIKAESPYFEYSQSVHGRALLRDGLVNFAAVCTDCHGIHEIEGEGAIEVSAHQPATCGRCHMTIYEVYRESIHGIQYAAGNSDAAVCVSCHGEHGIQPPDAEASPVSPGNITNTCSGCHESERMVKYDISSDKLKTYKESYHGVAHELGSLRVANCASCHGYHDILPSSDPSSSIHVSNIPATCGQCHTRTSVNFTKGKVHVDIGSKESGVFYYIRKAFYWLFAGLVAVSVIWLIADIRRRLKEKRGT</sequence>
<keyword evidence="1 3" id="KW-0732">Signal</keyword>
<dbReference type="GO" id="GO:0016491">
    <property type="term" value="F:oxidoreductase activity"/>
    <property type="evidence" value="ECO:0007669"/>
    <property type="project" value="TreeGrafter"/>
</dbReference>
<dbReference type="EMBL" id="MFIW01000028">
    <property type="protein sequence ID" value="OGF97986.1"/>
    <property type="molecule type" value="Genomic_DNA"/>
</dbReference>
<evidence type="ECO:0000256" key="3">
    <source>
        <dbReference type="SAM" id="SignalP"/>
    </source>
</evidence>
<keyword evidence="2" id="KW-0472">Membrane</keyword>
<dbReference type="AlphaFoldDB" id="A0A1F5YDD8"/>
<dbReference type="InterPro" id="IPR036280">
    <property type="entry name" value="Multihaem_cyt_sf"/>
</dbReference>
<feature type="transmembrane region" description="Helical" evidence="2">
    <location>
        <begin position="377"/>
        <end position="395"/>
    </location>
</feature>
<feature type="chain" id="PRO_5009522393" evidence="3">
    <location>
        <begin position="24"/>
        <end position="407"/>
    </location>
</feature>
<evidence type="ECO:0000256" key="1">
    <source>
        <dbReference type="ARBA" id="ARBA00022729"/>
    </source>
</evidence>
<accession>A0A1F5YDD8</accession>
<comment type="caution">
    <text evidence="4">The sequence shown here is derived from an EMBL/GenBank/DDBJ whole genome shotgun (WGS) entry which is preliminary data.</text>
</comment>
<gene>
    <name evidence="4" type="ORF">A2Z06_02705</name>
</gene>
<proteinExistence type="predicted"/>
<keyword evidence="2" id="KW-0812">Transmembrane</keyword>
<dbReference type="Proteomes" id="UP000179034">
    <property type="component" value="Unassembled WGS sequence"/>
</dbReference>
<dbReference type="PANTHER" id="PTHR35038">
    <property type="entry name" value="DISSIMILATORY SULFITE REDUCTASE SIRA"/>
    <property type="match status" value="1"/>
</dbReference>
<keyword evidence="2" id="KW-1133">Transmembrane helix</keyword>
<dbReference type="PANTHER" id="PTHR35038:SF6">
    <property type="entry name" value="SURFACE LOCALIZED DECAHEME CYTOCHROME C LIPOPROTEIN"/>
    <property type="match status" value="1"/>
</dbReference>
<feature type="signal peptide" evidence="3">
    <location>
        <begin position="1"/>
        <end position="23"/>
    </location>
</feature>
<protein>
    <submittedName>
        <fullName evidence="4">Uncharacterized protein</fullName>
    </submittedName>
</protein>
<dbReference type="InterPro" id="IPR051829">
    <property type="entry name" value="Multiheme_Cytochr_ET"/>
</dbReference>
<dbReference type="Gene3D" id="1.10.780.10">
    <property type="entry name" value="Hydroxylamine Oxidoreductase, Chain A, domain 1"/>
    <property type="match status" value="1"/>
</dbReference>
<evidence type="ECO:0000256" key="2">
    <source>
        <dbReference type="SAM" id="Phobius"/>
    </source>
</evidence>
<name>A0A1F5YDD8_9BACT</name>
<reference evidence="4 5" key="1">
    <citation type="journal article" date="2016" name="Nat. Commun.">
        <title>Thousands of microbial genomes shed light on interconnected biogeochemical processes in an aquifer system.</title>
        <authorList>
            <person name="Anantharaman K."/>
            <person name="Brown C.T."/>
            <person name="Hug L.A."/>
            <person name="Sharon I."/>
            <person name="Castelle C.J."/>
            <person name="Probst A.J."/>
            <person name="Thomas B.C."/>
            <person name="Singh A."/>
            <person name="Wilkins M.J."/>
            <person name="Karaoz U."/>
            <person name="Brodie E.L."/>
            <person name="Williams K.H."/>
            <person name="Hubbard S.S."/>
            <person name="Banfield J.F."/>
        </authorList>
    </citation>
    <scope>NUCLEOTIDE SEQUENCE [LARGE SCALE GENOMIC DNA]</scope>
</reference>
<dbReference type="Gene3D" id="3.90.10.10">
    <property type="entry name" value="Cytochrome C3"/>
    <property type="match status" value="2"/>
</dbReference>
<dbReference type="SUPFAM" id="SSF48695">
    <property type="entry name" value="Multiheme cytochromes"/>
    <property type="match status" value="2"/>
</dbReference>
<organism evidence="4 5">
    <name type="scientific">Candidatus Glassbacteria bacterium RBG_16_58_8</name>
    <dbReference type="NCBI Taxonomy" id="1817866"/>
    <lineage>
        <taxon>Bacteria</taxon>
        <taxon>Candidatus Glassiibacteriota</taxon>
    </lineage>
</organism>